<name>A0A0C1K5M2_STRCV</name>
<comment type="similarity">
    <text evidence="1">Belongs to the UPF0177 family.</text>
</comment>
<protein>
    <submittedName>
        <fullName evidence="4">Abortive phage infection protein</fullName>
    </submittedName>
</protein>
<dbReference type="Pfam" id="PF02517">
    <property type="entry name" value="Rce1-like"/>
    <property type="match status" value="1"/>
</dbReference>
<dbReference type="InterPro" id="IPR052710">
    <property type="entry name" value="CAAX_protease"/>
</dbReference>
<evidence type="ECO:0000313" key="4">
    <source>
        <dbReference type="EMBL" id="KIC78121.1"/>
    </source>
</evidence>
<dbReference type="OrthoDB" id="2233794at2"/>
<feature type="transmembrane region" description="Helical" evidence="2">
    <location>
        <begin position="132"/>
        <end position="157"/>
    </location>
</feature>
<proteinExistence type="inferred from homology"/>
<reference evidence="4 5" key="1">
    <citation type="submission" date="2014-12" db="EMBL/GenBank/DDBJ databases">
        <title>Partial genome sequence of Streptococcus constellatus KCOM 1650 (= ChDC B144).</title>
        <authorList>
            <person name="Kook J.-K."/>
            <person name="Park S.-N."/>
            <person name="Lim Y.K."/>
            <person name="Jo E."/>
        </authorList>
    </citation>
    <scope>NUCLEOTIDE SEQUENCE [LARGE SCALE GENOMIC DNA]</scope>
    <source>
        <strain evidence="4 5">KCOM 1650</strain>
    </source>
</reference>
<dbReference type="PANTHER" id="PTHR36435">
    <property type="entry name" value="SLR1288 PROTEIN"/>
    <property type="match status" value="1"/>
</dbReference>
<feature type="transmembrane region" description="Helical" evidence="2">
    <location>
        <begin position="102"/>
        <end position="120"/>
    </location>
</feature>
<dbReference type="GO" id="GO:0080120">
    <property type="term" value="P:CAAX-box protein maturation"/>
    <property type="evidence" value="ECO:0007669"/>
    <property type="project" value="UniProtKB-ARBA"/>
</dbReference>
<comment type="caution">
    <text evidence="4">The sequence shown here is derived from an EMBL/GenBank/DDBJ whole genome shotgun (WGS) entry which is preliminary data.</text>
</comment>
<gene>
    <name evidence="4" type="ORF">RN79_00650</name>
</gene>
<dbReference type="AlphaFoldDB" id="A0A0C1K5M2"/>
<organism evidence="4 5">
    <name type="scientific">Streptococcus constellatus</name>
    <dbReference type="NCBI Taxonomy" id="76860"/>
    <lineage>
        <taxon>Bacteria</taxon>
        <taxon>Bacillati</taxon>
        <taxon>Bacillota</taxon>
        <taxon>Bacilli</taxon>
        <taxon>Lactobacillales</taxon>
        <taxon>Streptococcaceae</taxon>
        <taxon>Streptococcus</taxon>
        <taxon>Streptococcus anginosus group</taxon>
    </lineage>
</organism>
<dbReference type="GO" id="GO:0004175">
    <property type="term" value="F:endopeptidase activity"/>
    <property type="evidence" value="ECO:0007669"/>
    <property type="project" value="UniProtKB-ARBA"/>
</dbReference>
<dbReference type="InterPro" id="IPR003675">
    <property type="entry name" value="Rce1/LyrA-like_dom"/>
</dbReference>
<dbReference type="Proteomes" id="UP000031339">
    <property type="component" value="Unassembled WGS sequence"/>
</dbReference>
<evidence type="ECO:0000256" key="1">
    <source>
        <dbReference type="ARBA" id="ARBA00009067"/>
    </source>
</evidence>
<dbReference type="PANTHER" id="PTHR36435:SF1">
    <property type="entry name" value="CAAX AMINO TERMINAL PROTEASE FAMILY PROTEIN"/>
    <property type="match status" value="1"/>
</dbReference>
<accession>A0A0C1K5M2</accession>
<evidence type="ECO:0000259" key="3">
    <source>
        <dbReference type="Pfam" id="PF02517"/>
    </source>
</evidence>
<evidence type="ECO:0000256" key="2">
    <source>
        <dbReference type="SAM" id="Phobius"/>
    </source>
</evidence>
<dbReference type="EMBL" id="JWIY01000001">
    <property type="protein sequence ID" value="KIC78121.1"/>
    <property type="molecule type" value="Genomic_DNA"/>
</dbReference>
<feature type="transmembrane region" description="Helical" evidence="2">
    <location>
        <begin position="32"/>
        <end position="51"/>
    </location>
</feature>
<dbReference type="RefSeq" id="WP_039676612.1">
    <property type="nucleotide sequence ID" value="NZ_JWIY01000001.1"/>
</dbReference>
<evidence type="ECO:0000313" key="5">
    <source>
        <dbReference type="Proteomes" id="UP000031339"/>
    </source>
</evidence>
<sequence>MGRILLMYGAIHANVLLVSLLLMGWLDGIGLIVLQVTFLTLLLWIWKHYGIPKRNMSWIERGVWLLGSLGVMVSIALAMSVTLSGIETNQQTMVTVQDQVPVLSFIIFLLNASIVEEVFYREVLWDRLSKPFAQLLLTSFLFSLVHHPSSVITWFIYGSLGVTLGLVRLKTDVLMSTLVHLSWNGVVFLLSFL</sequence>
<feature type="transmembrane region" description="Helical" evidence="2">
    <location>
        <begin position="63"/>
        <end position="82"/>
    </location>
</feature>
<feature type="domain" description="CAAX prenyl protease 2/Lysostaphin resistance protein A-like" evidence="3">
    <location>
        <begin position="101"/>
        <end position="185"/>
    </location>
</feature>
<keyword evidence="2" id="KW-0472">Membrane</keyword>
<keyword evidence="2" id="KW-1133">Transmembrane helix</keyword>
<keyword evidence="2" id="KW-0812">Transmembrane</keyword>
<feature type="transmembrane region" description="Helical" evidence="2">
    <location>
        <begin position="5"/>
        <end position="26"/>
    </location>
</feature>
<feature type="transmembrane region" description="Helical" evidence="2">
    <location>
        <begin position="173"/>
        <end position="192"/>
    </location>
</feature>